<keyword evidence="1" id="KW-0472">Membrane</keyword>
<sequence>MDTSNTSPDSCVIDVKVGVDCDPIQRDSTTHDHSDALVLPSAHVDPVYDEPYQDQSRTILNSKNFGVDKLKRFEEMLEYDVNVKEAIISEEVNQVMQAVYFPTAADQSSRITVNCSYDTEQGYEDTMMGSHPGGRVTAYTVRCLILEYLMDMVVIFISLLGSVSLGGFPGSLSKLVTHDSFVMQVGVDCDPIQRDSTTHDHSDALVLPSAHVDPVYDEPYQDQNRTILNCSSFVLSLELIARLYYKMSKTLTWPIFRELHEGFCSKLFGDERDELLVESQELLQRGEIELDRSQEFKK</sequence>
<dbReference type="EMBL" id="QGKW02001940">
    <property type="protein sequence ID" value="KAF2557157.1"/>
    <property type="molecule type" value="Genomic_DNA"/>
</dbReference>
<gene>
    <name evidence="2" type="ORF">F2Q68_00016083</name>
</gene>
<accession>A0A8S9HK10</accession>
<keyword evidence="1" id="KW-0812">Transmembrane</keyword>
<evidence type="ECO:0000313" key="3">
    <source>
        <dbReference type="Proteomes" id="UP000712281"/>
    </source>
</evidence>
<dbReference type="Proteomes" id="UP000712281">
    <property type="component" value="Unassembled WGS sequence"/>
</dbReference>
<name>A0A8S9HK10_BRACR</name>
<keyword evidence="1" id="KW-1133">Transmembrane helix</keyword>
<organism evidence="2 3">
    <name type="scientific">Brassica cretica</name>
    <name type="common">Mustard</name>
    <dbReference type="NCBI Taxonomy" id="69181"/>
    <lineage>
        <taxon>Eukaryota</taxon>
        <taxon>Viridiplantae</taxon>
        <taxon>Streptophyta</taxon>
        <taxon>Embryophyta</taxon>
        <taxon>Tracheophyta</taxon>
        <taxon>Spermatophyta</taxon>
        <taxon>Magnoliopsida</taxon>
        <taxon>eudicotyledons</taxon>
        <taxon>Gunneridae</taxon>
        <taxon>Pentapetalae</taxon>
        <taxon>rosids</taxon>
        <taxon>malvids</taxon>
        <taxon>Brassicales</taxon>
        <taxon>Brassicaceae</taxon>
        <taxon>Brassiceae</taxon>
        <taxon>Brassica</taxon>
    </lineage>
</organism>
<comment type="caution">
    <text evidence="2">The sequence shown here is derived from an EMBL/GenBank/DDBJ whole genome shotgun (WGS) entry which is preliminary data.</text>
</comment>
<evidence type="ECO:0000313" key="2">
    <source>
        <dbReference type="EMBL" id="KAF2557157.1"/>
    </source>
</evidence>
<feature type="transmembrane region" description="Helical" evidence="1">
    <location>
        <begin position="148"/>
        <end position="168"/>
    </location>
</feature>
<protein>
    <submittedName>
        <fullName evidence="2">Uncharacterized protein</fullName>
    </submittedName>
</protein>
<reference evidence="2" key="1">
    <citation type="submission" date="2019-12" db="EMBL/GenBank/DDBJ databases">
        <title>Genome sequencing and annotation of Brassica cretica.</title>
        <authorList>
            <person name="Studholme D.J."/>
            <person name="Sarris P.F."/>
        </authorList>
    </citation>
    <scope>NUCLEOTIDE SEQUENCE</scope>
    <source>
        <strain evidence="2">PFS-001/15</strain>
        <tissue evidence="2">Leaf</tissue>
    </source>
</reference>
<evidence type="ECO:0000256" key="1">
    <source>
        <dbReference type="SAM" id="Phobius"/>
    </source>
</evidence>
<proteinExistence type="predicted"/>
<dbReference type="AlphaFoldDB" id="A0A8S9HK10"/>